<protein>
    <submittedName>
        <fullName evidence="2">Uncharacterized protein</fullName>
    </submittedName>
</protein>
<dbReference type="AlphaFoldDB" id="A0A8I0TSR8"/>
<evidence type="ECO:0000256" key="1">
    <source>
        <dbReference type="SAM" id="MobiDB-lite"/>
    </source>
</evidence>
<keyword evidence="3" id="KW-1185">Reference proteome</keyword>
<dbReference type="RefSeq" id="WP_192781717.1">
    <property type="nucleotide sequence ID" value="NZ_JADBGF010000001.1"/>
</dbReference>
<feature type="compositionally biased region" description="Basic and acidic residues" evidence="1">
    <location>
        <begin position="375"/>
        <end position="384"/>
    </location>
</feature>
<accession>A0A8I0TSR8</accession>
<comment type="caution">
    <text evidence="2">The sequence shown here is derived from an EMBL/GenBank/DDBJ whole genome shotgun (WGS) entry which is preliminary data.</text>
</comment>
<dbReference type="Proteomes" id="UP000629287">
    <property type="component" value="Unassembled WGS sequence"/>
</dbReference>
<gene>
    <name evidence="2" type="ORF">H4687_005128</name>
</gene>
<feature type="region of interest" description="Disordered" evidence="1">
    <location>
        <begin position="321"/>
        <end position="384"/>
    </location>
</feature>
<evidence type="ECO:0000313" key="2">
    <source>
        <dbReference type="EMBL" id="MBE1598999.1"/>
    </source>
</evidence>
<dbReference type="EMBL" id="JADBGF010000001">
    <property type="protein sequence ID" value="MBE1598999.1"/>
    <property type="molecule type" value="Genomic_DNA"/>
</dbReference>
<proteinExistence type="predicted"/>
<feature type="compositionally biased region" description="Basic and acidic residues" evidence="1">
    <location>
        <begin position="269"/>
        <end position="292"/>
    </location>
</feature>
<sequence>MTEQFVVLALPVRDVRLGDITDHLGGRMRVREIVQRTGQWDLAGDPPEALSAYTPPHPPTARRTDYPRDVVRVWRTLDAIGPVRGHGRKITHADMVVRGWYRFYSSHTAGCSCGWRDETTHTYSSLAETAWLNHKAAALTAAAYQAQPALRLVTELQEANTSLAPVPWTFGPVYNGPAAGGGMAKGRLDGLPVDQARAAMAGWAGVLGAEEVQEFRYPARQGPRGWRPPRTELTLSADGGDRALVELAAYIEEPGTGPESGAAVPWEPDADRDPRQGRRGVSEDRPGPECRHWIGSERRHCRAVDGIRPYIQGLRCPLHTPNALAGKPEPPPGYGRPPSELPLSPQSASALADDRAIASGKRRSTPAAYRAAQEAVDHRKDLNL</sequence>
<feature type="region of interest" description="Disordered" evidence="1">
    <location>
        <begin position="252"/>
        <end position="292"/>
    </location>
</feature>
<evidence type="ECO:0000313" key="3">
    <source>
        <dbReference type="Proteomes" id="UP000629287"/>
    </source>
</evidence>
<reference evidence="2 3" key="1">
    <citation type="submission" date="2020-10" db="EMBL/GenBank/DDBJ databases">
        <title>Sequencing the genomes of 1000 actinobacteria strains.</title>
        <authorList>
            <person name="Klenk H.-P."/>
        </authorList>
    </citation>
    <scope>NUCLEOTIDE SEQUENCE [LARGE SCALE GENOMIC DNA]</scope>
    <source>
        <strain evidence="2 3">DSM 41803</strain>
    </source>
</reference>
<name>A0A8I0TSR8_9ACTN</name>
<organism evidence="2 3">
    <name type="scientific">Streptomyces stelliscabiei</name>
    <dbReference type="NCBI Taxonomy" id="146820"/>
    <lineage>
        <taxon>Bacteria</taxon>
        <taxon>Bacillati</taxon>
        <taxon>Actinomycetota</taxon>
        <taxon>Actinomycetes</taxon>
        <taxon>Kitasatosporales</taxon>
        <taxon>Streptomycetaceae</taxon>
        <taxon>Streptomyces</taxon>
    </lineage>
</organism>
<dbReference type="GeneID" id="86829684"/>